<evidence type="ECO:0000313" key="3">
    <source>
        <dbReference type="Proteomes" id="UP000327013"/>
    </source>
</evidence>
<keyword evidence="3" id="KW-1185">Reference proteome</keyword>
<name>A0A5N6RKD8_9ROSI</name>
<dbReference type="Proteomes" id="UP000327013">
    <property type="component" value="Chromosome 7"/>
</dbReference>
<dbReference type="EMBL" id="CM017327">
    <property type="protein sequence ID" value="KAE8098796.1"/>
    <property type="molecule type" value="Genomic_DNA"/>
</dbReference>
<reference evidence="2 3" key="1">
    <citation type="submission" date="2019-06" db="EMBL/GenBank/DDBJ databases">
        <title>A chromosomal-level reference genome of Carpinus fangiana (Coryloideae, Betulaceae).</title>
        <authorList>
            <person name="Yang X."/>
            <person name="Wang Z."/>
            <person name="Zhang L."/>
            <person name="Hao G."/>
            <person name="Liu J."/>
            <person name="Yang Y."/>
        </authorList>
    </citation>
    <scope>NUCLEOTIDE SEQUENCE [LARGE SCALE GENOMIC DNA]</scope>
    <source>
        <strain evidence="2">Cfa_2016G</strain>
        <tissue evidence="2">Leaf</tissue>
    </source>
</reference>
<feature type="region of interest" description="Disordered" evidence="1">
    <location>
        <begin position="1"/>
        <end position="20"/>
    </location>
</feature>
<organism evidence="2 3">
    <name type="scientific">Carpinus fangiana</name>
    <dbReference type="NCBI Taxonomy" id="176857"/>
    <lineage>
        <taxon>Eukaryota</taxon>
        <taxon>Viridiplantae</taxon>
        <taxon>Streptophyta</taxon>
        <taxon>Embryophyta</taxon>
        <taxon>Tracheophyta</taxon>
        <taxon>Spermatophyta</taxon>
        <taxon>Magnoliopsida</taxon>
        <taxon>eudicotyledons</taxon>
        <taxon>Gunneridae</taxon>
        <taxon>Pentapetalae</taxon>
        <taxon>rosids</taxon>
        <taxon>fabids</taxon>
        <taxon>Fagales</taxon>
        <taxon>Betulaceae</taxon>
        <taxon>Carpinus</taxon>
    </lineage>
</organism>
<gene>
    <name evidence="2" type="ORF">FH972_016833</name>
</gene>
<protein>
    <submittedName>
        <fullName evidence="2">Uncharacterized protein</fullName>
    </submittedName>
</protein>
<sequence length="133" mass="14688">MNRKAKTKEKQLIIQNSSSERQMDSTFVSKAWKVTSCITTSHMADASIDMSTSLEIITTHISPPTSLVPHNNTSPADVPSSSTQANQFPSQSLPFIYMQAIYSGGSRPRTKLPILLNARRRVEVGLWLGGIIR</sequence>
<accession>A0A5N6RKD8</accession>
<proteinExistence type="predicted"/>
<feature type="region of interest" description="Disordered" evidence="1">
    <location>
        <begin position="62"/>
        <end position="85"/>
    </location>
</feature>
<evidence type="ECO:0000256" key="1">
    <source>
        <dbReference type="SAM" id="MobiDB-lite"/>
    </source>
</evidence>
<dbReference type="AlphaFoldDB" id="A0A5N6RKD8"/>
<evidence type="ECO:0000313" key="2">
    <source>
        <dbReference type="EMBL" id="KAE8098796.1"/>
    </source>
</evidence>